<dbReference type="Pfam" id="PF04378">
    <property type="entry name" value="RsmJ"/>
    <property type="match status" value="1"/>
</dbReference>
<name>A0A3A1YXA0_9BURK</name>
<dbReference type="HAMAP" id="MF_00934">
    <property type="entry name" value="23SrRNA_methyltr_J"/>
    <property type="match status" value="1"/>
</dbReference>
<keyword evidence="1 2" id="KW-0489">Methyltransferase</keyword>
<feature type="binding site" evidence="1">
    <location>
        <position position="99"/>
    </location>
    <ligand>
        <name>S-adenosyl-L-methionine</name>
        <dbReference type="ChEBI" id="CHEBI:59789"/>
    </ligand>
</feature>
<keyword evidence="1" id="KW-0698">rRNA processing</keyword>
<gene>
    <name evidence="1" type="primary">rlmJ</name>
    <name evidence="2" type="ORF">CJP73_04975</name>
</gene>
<dbReference type="Gene3D" id="3.40.50.150">
    <property type="entry name" value="Vaccinia Virus protein VP39"/>
    <property type="match status" value="1"/>
</dbReference>
<comment type="catalytic activity">
    <reaction evidence="1">
        <text>adenosine(2030) in 23S rRNA + S-adenosyl-L-methionine = N(6)-methyladenosine(2030) in 23S rRNA + S-adenosyl-L-homocysteine + H(+)</text>
        <dbReference type="Rhea" id="RHEA:43736"/>
        <dbReference type="Rhea" id="RHEA-COMP:10668"/>
        <dbReference type="Rhea" id="RHEA-COMP:10669"/>
        <dbReference type="ChEBI" id="CHEBI:15378"/>
        <dbReference type="ChEBI" id="CHEBI:57856"/>
        <dbReference type="ChEBI" id="CHEBI:59789"/>
        <dbReference type="ChEBI" id="CHEBI:74411"/>
        <dbReference type="ChEBI" id="CHEBI:74449"/>
        <dbReference type="EC" id="2.1.1.266"/>
    </reaction>
</comment>
<dbReference type="GO" id="GO:0070475">
    <property type="term" value="P:rRNA base methylation"/>
    <property type="evidence" value="ECO:0007669"/>
    <property type="project" value="UniProtKB-UniRule"/>
</dbReference>
<evidence type="ECO:0000256" key="1">
    <source>
        <dbReference type="HAMAP-Rule" id="MF_00934"/>
    </source>
</evidence>
<dbReference type="EMBL" id="NQYH01000002">
    <property type="protein sequence ID" value="RIY41798.1"/>
    <property type="molecule type" value="Genomic_DNA"/>
</dbReference>
<dbReference type="InterPro" id="IPR029063">
    <property type="entry name" value="SAM-dependent_MTases_sf"/>
</dbReference>
<sequence>MFSYRHAFHAANHADVIKHATVVQVLDYFNQKEAPYWVIDTHAGAGIYDLTDEWASKNSEHESGLDRLLGAKPPPMIARYLETIEQFNPDGEARFYPGSPWLALSLLRPKDRLRLFELHPTEFRNLGLNIASLASEDQKKIQTYERDGFAGLKALLPPPTRRAVTLIDPSYEDKSDYRKTLLCLQEALKRFPTGCYLIWYPLVQRREATEMVRALERLHDVNWLNASLTVHRPSRDGLGLHGSGIFIVNPPWTLQKSLKNTLPWLAETLAQDKFATFTLRSNEAQKQASKGAQKRSPSGK</sequence>
<feature type="site" description="Interaction with substrate rRNA" evidence="1">
    <location>
        <position position="4"/>
    </location>
</feature>
<feature type="binding site" evidence="1">
    <location>
        <position position="42"/>
    </location>
    <ligand>
        <name>S-adenosyl-L-methionine</name>
        <dbReference type="ChEBI" id="CHEBI:59789"/>
    </ligand>
</feature>
<dbReference type="GO" id="GO:0005829">
    <property type="term" value="C:cytosol"/>
    <property type="evidence" value="ECO:0007669"/>
    <property type="project" value="TreeGrafter"/>
</dbReference>
<feature type="active site" description="Proton acceptor" evidence="1">
    <location>
        <position position="168"/>
    </location>
</feature>
<evidence type="ECO:0000313" key="2">
    <source>
        <dbReference type="EMBL" id="RIY41798.1"/>
    </source>
</evidence>
<keyword evidence="1" id="KW-0694">RNA-binding</keyword>
<dbReference type="InterPro" id="IPR007473">
    <property type="entry name" value="RlmJ"/>
</dbReference>
<dbReference type="PANTHER" id="PTHR37426">
    <property type="entry name" value="RIBOSOMAL RNA LARGE SUBUNIT METHYLTRANSFERASE J"/>
    <property type="match status" value="1"/>
</dbReference>
<dbReference type="EC" id="2.1.1.266" evidence="1"/>
<dbReference type="PANTHER" id="PTHR37426:SF1">
    <property type="entry name" value="RIBOSOMAL RNA LARGE SUBUNIT METHYLTRANSFERASE J"/>
    <property type="match status" value="1"/>
</dbReference>
<feature type="binding site" evidence="1">
    <location>
        <position position="117"/>
    </location>
    <ligand>
        <name>S-adenosyl-L-methionine</name>
        <dbReference type="ChEBI" id="CHEBI:59789"/>
    </ligand>
</feature>
<dbReference type="GO" id="GO:0003723">
    <property type="term" value="F:RNA binding"/>
    <property type="evidence" value="ECO:0007669"/>
    <property type="project" value="UniProtKB-UniRule"/>
</dbReference>
<organism evidence="2 3">
    <name type="scientific">Neopusillimonas maritima</name>
    <dbReference type="NCBI Taxonomy" id="2026239"/>
    <lineage>
        <taxon>Bacteria</taxon>
        <taxon>Pseudomonadati</taxon>
        <taxon>Pseudomonadota</taxon>
        <taxon>Betaproteobacteria</taxon>
        <taxon>Burkholderiales</taxon>
        <taxon>Alcaligenaceae</taxon>
        <taxon>Neopusillimonas</taxon>
    </lineage>
</organism>
<feature type="binding site" evidence="1">
    <location>
        <position position="168"/>
    </location>
    <ligand>
        <name>S-adenosyl-L-methionine</name>
        <dbReference type="ChEBI" id="CHEBI:59789"/>
    </ligand>
</feature>
<dbReference type="AlphaFoldDB" id="A0A3A1YXA0"/>
<keyword evidence="1" id="KW-0949">S-adenosyl-L-methionine</keyword>
<dbReference type="GO" id="GO:0036307">
    <property type="term" value="F:23S rRNA (adenine(2030)-N(6))-methyltransferase activity"/>
    <property type="evidence" value="ECO:0007669"/>
    <property type="project" value="UniProtKB-UniRule"/>
</dbReference>
<reference evidence="2 3" key="1">
    <citation type="submission" date="2017-08" db="EMBL/GenBank/DDBJ databases">
        <title>Pusillimonas indicus sp. nov., a member of the family Alcaligenaceae isolated from surface seawater.</title>
        <authorList>
            <person name="Li J."/>
        </authorList>
    </citation>
    <scope>NUCLEOTIDE SEQUENCE [LARGE SCALE GENOMIC DNA]</scope>
    <source>
        <strain evidence="2 3">L52-1-41</strain>
    </source>
</reference>
<dbReference type="Proteomes" id="UP000266206">
    <property type="component" value="Unassembled WGS sequence"/>
</dbReference>
<feature type="binding site" evidence="1">
    <location>
        <begin position="147"/>
        <end position="148"/>
    </location>
    <ligand>
        <name>S-adenosyl-L-methionine</name>
        <dbReference type="ChEBI" id="CHEBI:59789"/>
    </ligand>
</feature>
<dbReference type="OrthoDB" id="9791274at2"/>
<comment type="caution">
    <text evidence="2">The sequence shown here is derived from an EMBL/GenBank/DDBJ whole genome shotgun (WGS) entry which is preliminary data.</text>
</comment>
<comment type="subunit">
    <text evidence="1">Monomer.</text>
</comment>
<proteinExistence type="inferred from homology"/>
<comment type="function">
    <text evidence="1">Specifically methylates the adenine in position 2030 of 23S rRNA.</text>
</comment>
<feature type="binding site" evidence="1">
    <location>
        <position position="19"/>
    </location>
    <ligand>
        <name>S-adenosyl-L-methionine</name>
        <dbReference type="ChEBI" id="CHEBI:59789"/>
    </ligand>
</feature>
<dbReference type="SUPFAM" id="SSF53335">
    <property type="entry name" value="S-adenosyl-L-methionine-dependent methyltransferases"/>
    <property type="match status" value="1"/>
</dbReference>
<accession>A0A3A1YXA0</accession>
<dbReference type="RefSeq" id="WP_119515666.1">
    <property type="nucleotide sequence ID" value="NZ_NQYH01000002.1"/>
</dbReference>
<evidence type="ECO:0000313" key="3">
    <source>
        <dbReference type="Proteomes" id="UP000266206"/>
    </source>
</evidence>
<comment type="similarity">
    <text evidence="1">Belongs to the RlmJ family.</text>
</comment>
<protein>
    <recommendedName>
        <fullName evidence="1">Ribosomal RNA large subunit methyltransferase J</fullName>
        <ecNumber evidence="1">2.1.1.266</ecNumber>
    </recommendedName>
    <alternativeName>
        <fullName evidence="1">23S rRNA (adenine(2030)-N6)-methyltransferase</fullName>
    </alternativeName>
    <alternativeName>
        <fullName evidence="1">23S rRNA m6A2030 methyltransferase</fullName>
    </alternativeName>
</protein>
<keyword evidence="1 2" id="KW-0808">Transferase</keyword>